<organism evidence="2 3">
    <name type="scientific">Zostera marina</name>
    <name type="common">Eelgrass</name>
    <dbReference type="NCBI Taxonomy" id="29655"/>
    <lineage>
        <taxon>Eukaryota</taxon>
        <taxon>Viridiplantae</taxon>
        <taxon>Streptophyta</taxon>
        <taxon>Embryophyta</taxon>
        <taxon>Tracheophyta</taxon>
        <taxon>Spermatophyta</taxon>
        <taxon>Magnoliopsida</taxon>
        <taxon>Liliopsida</taxon>
        <taxon>Zosteraceae</taxon>
        <taxon>Zostera</taxon>
    </lineage>
</organism>
<evidence type="ECO:0008006" key="4">
    <source>
        <dbReference type="Google" id="ProtNLM"/>
    </source>
</evidence>
<dbReference type="CDD" id="cd00167">
    <property type="entry name" value="SANT"/>
    <property type="match status" value="1"/>
</dbReference>
<dbReference type="InterPro" id="IPR009057">
    <property type="entry name" value="Homeodomain-like_sf"/>
</dbReference>
<sequence>MAASANPTGNQNESNGPSSLQGTGSGSAAAGAVAGNVGNGNSTLSSRDVSGAAKALKHNPGLSLEWSPEEQSILDDGLTKYASDSTVTRYVKIAKELQDKTVRDVVLRFRWMSKKESGKRRKEDHNQMKKSNKKGGSDPSKSSSHLVAQPSMPHPLPIPMLQMDNDDDIPYPEIGGATGKLLEQNTRFSNQISANLASFQIQDNINLLCQMRDNILTIMNETDDMPGIMSQMPPLPVKVNEELAKSILPRPPLKLQSS</sequence>
<dbReference type="InterPro" id="IPR001005">
    <property type="entry name" value="SANT/Myb"/>
</dbReference>
<dbReference type="STRING" id="29655.A0A0K9PXB0"/>
<dbReference type="SUPFAM" id="SSF46689">
    <property type="entry name" value="Homeodomain-like"/>
    <property type="match status" value="1"/>
</dbReference>
<feature type="compositionally biased region" description="Polar residues" evidence="1">
    <location>
        <begin position="1"/>
        <end position="21"/>
    </location>
</feature>
<proteinExistence type="predicted"/>
<dbReference type="PANTHER" id="PTHR14000">
    <property type="entry name" value="FINGER CCCH DOMAIN PROTEIN, PUTATIVE (DUF3755)-RELATED"/>
    <property type="match status" value="1"/>
</dbReference>
<feature type="compositionally biased region" description="Low complexity" evidence="1">
    <location>
        <begin position="26"/>
        <end position="43"/>
    </location>
</feature>
<evidence type="ECO:0000313" key="2">
    <source>
        <dbReference type="EMBL" id="KMZ73616.1"/>
    </source>
</evidence>
<dbReference type="Pfam" id="PF12579">
    <property type="entry name" value="DUF3755"/>
    <property type="match status" value="1"/>
</dbReference>
<dbReference type="Gene3D" id="1.10.10.60">
    <property type="entry name" value="Homeodomain-like"/>
    <property type="match status" value="1"/>
</dbReference>
<evidence type="ECO:0000313" key="3">
    <source>
        <dbReference type="Proteomes" id="UP000036987"/>
    </source>
</evidence>
<dbReference type="OMA" id="KYAKIAM"/>
<keyword evidence="3" id="KW-1185">Reference proteome</keyword>
<evidence type="ECO:0000256" key="1">
    <source>
        <dbReference type="SAM" id="MobiDB-lite"/>
    </source>
</evidence>
<dbReference type="EMBL" id="LFYR01000562">
    <property type="protein sequence ID" value="KMZ73616.1"/>
    <property type="molecule type" value="Genomic_DNA"/>
</dbReference>
<dbReference type="AlphaFoldDB" id="A0A0K9PXB0"/>
<protein>
    <recommendedName>
        <fullName evidence="4">Myb-like domain-containing protein</fullName>
    </recommendedName>
</protein>
<reference evidence="3" key="1">
    <citation type="journal article" date="2016" name="Nature">
        <title>The genome of the seagrass Zostera marina reveals angiosperm adaptation to the sea.</title>
        <authorList>
            <person name="Olsen J.L."/>
            <person name="Rouze P."/>
            <person name="Verhelst B."/>
            <person name="Lin Y.-C."/>
            <person name="Bayer T."/>
            <person name="Collen J."/>
            <person name="Dattolo E."/>
            <person name="De Paoli E."/>
            <person name="Dittami S."/>
            <person name="Maumus F."/>
            <person name="Michel G."/>
            <person name="Kersting A."/>
            <person name="Lauritano C."/>
            <person name="Lohaus R."/>
            <person name="Toepel M."/>
            <person name="Tonon T."/>
            <person name="Vanneste K."/>
            <person name="Amirebrahimi M."/>
            <person name="Brakel J."/>
            <person name="Bostroem C."/>
            <person name="Chovatia M."/>
            <person name="Grimwood J."/>
            <person name="Jenkins J.W."/>
            <person name="Jueterbock A."/>
            <person name="Mraz A."/>
            <person name="Stam W.T."/>
            <person name="Tice H."/>
            <person name="Bornberg-Bauer E."/>
            <person name="Green P.J."/>
            <person name="Pearson G.A."/>
            <person name="Procaccini G."/>
            <person name="Duarte C.M."/>
            <person name="Schmutz J."/>
            <person name="Reusch T.B.H."/>
            <person name="Van de Peer Y."/>
        </authorList>
    </citation>
    <scope>NUCLEOTIDE SEQUENCE [LARGE SCALE GENOMIC DNA]</scope>
    <source>
        <strain evidence="3">cv. Finnish</strain>
    </source>
</reference>
<accession>A0A0K9PXB0</accession>
<feature type="region of interest" description="Disordered" evidence="1">
    <location>
        <begin position="115"/>
        <end position="157"/>
    </location>
</feature>
<dbReference type="PANTHER" id="PTHR14000:SF1">
    <property type="entry name" value="HISTONE H2A DEUBIQUITINASE (DUF3755)"/>
    <property type="match status" value="1"/>
</dbReference>
<comment type="caution">
    <text evidence="2">The sequence shown here is derived from an EMBL/GenBank/DDBJ whole genome shotgun (WGS) entry which is preliminary data.</text>
</comment>
<dbReference type="Proteomes" id="UP000036987">
    <property type="component" value="Unassembled WGS sequence"/>
</dbReference>
<name>A0A0K9PXB0_ZOSMR</name>
<feature type="compositionally biased region" description="Basic and acidic residues" evidence="1">
    <location>
        <begin position="115"/>
        <end position="127"/>
    </location>
</feature>
<dbReference type="OrthoDB" id="19768at2759"/>
<feature type="region of interest" description="Disordered" evidence="1">
    <location>
        <begin position="1"/>
        <end position="52"/>
    </location>
</feature>
<gene>
    <name evidence="2" type="ORF">ZOSMA_145G00060</name>
</gene>
<dbReference type="InterPro" id="IPR022228">
    <property type="entry name" value="DUF3755"/>
</dbReference>